<dbReference type="RefSeq" id="WP_258813153.1">
    <property type="nucleotide sequence ID" value="NZ_JANUGU010000006.1"/>
</dbReference>
<evidence type="ECO:0000313" key="3">
    <source>
        <dbReference type="Proteomes" id="UP001204621"/>
    </source>
</evidence>
<evidence type="ECO:0008006" key="4">
    <source>
        <dbReference type="Google" id="ProtNLM"/>
    </source>
</evidence>
<comment type="caution">
    <text evidence="2">The sequence shown here is derived from an EMBL/GenBank/DDBJ whole genome shotgun (WGS) entry which is preliminary data.</text>
</comment>
<reference evidence="2 3" key="1">
    <citation type="submission" date="2022-08" db="EMBL/GenBank/DDBJ databases">
        <title>Reclassification of Massilia species as members of the genera Telluria, Duganella, Pseudoduganella, Mokoshia gen. nov. and Zemynaea gen. nov. using orthogonal and non-orthogonal genome-based approaches.</title>
        <authorList>
            <person name="Bowman J.P."/>
        </authorList>
    </citation>
    <scope>NUCLEOTIDE SEQUENCE [LARGE SCALE GENOMIC DNA]</scope>
    <source>
        <strain evidence="2 3">JCM 31606</strain>
    </source>
</reference>
<gene>
    <name evidence="2" type="ORF">NX778_17960</name>
</gene>
<sequence length="289" mass="31053">MKRALLLSFVLAAPALAQDGPYRANQPPVLQGQADTMAQARKAQQLALSDYQAAYRRAGAPKFLMMWHRELSDRISSAREIQATQARSGPSPRNNFEQLITIRWQDGSERAVSLLAPEQNAEFETGFHQALRAGGTVLVDRNTAIRMTALAKSKQGAREEDMNFQSVEASALADYAQYFIEVRLLPAAASGRSEARVTVIGSRTGEILADVMSNDGAAPAVRPGTPAELGYIPRAQATAAEPGAWTTDEHGFARRAAAPRSARDEGQAAAQVVMRALAEAWSSAAPAAH</sequence>
<proteinExistence type="predicted"/>
<feature type="chain" id="PRO_5045720846" description="Secreted protein" evidence="1">
    <location>
        <begin position="18"/>
        <end position="289"/>
    </location>
</feature>
<protein>
    <recommendedName>
        <fullName evidence="4">Secreted protein</fullName>
    </recommendedName>
</protein>
<name>A0ABT2D2F2_9BURK</name>
<organism evidence="2 3">
    <name type="scientific">Massilia terrae</name>
    <dbReference type="NCBI Taxonomy" id="1811224"/>
    <lineage>
        <taxon>Bacteria</taxon>
        <taxon>Pseudomonadati</taxon>
        <taxon>Pseudomonadota</taxon>
        <taxon>Betaproteobacteria</taxon>
        <taxon>Burkholderiales</taxon>
        <taxon>Oxalobacteraceae</taxon>
        <taxon>Telluria group</taxon>
        <taxon>Massilia</taxon>
    </lineage>
</organism>
<keyword evidence="1" id="KW-0732">Signal</keyword>
<keyword evidence="3" id="KW-1185">Reference proteome</keyword>
<evidence type="ECO:0000256" key="1">
    <source>
        <dbReference type="SAM" id="SignalP"/>
    </source>
</evidence>
<feature type="signal peptide" evidence="1">
    <location>
        <begin position="1"/>
        <end position="17"/>
    </location>
</feature>
<dbReference type="EMBL" id="JANUGU010000006">
    <property type="protein sequence ID" value="MCS0659961.1"/>
    <property type="molecule type" value="Genomic_DNA"/>
</dbReference>
<evidence type="ECO:0000313" key="2">
    <source>
        <dbReference type="EMBL" id="MCS0659961.1"/>
    </source>
</evidence>
<dbReference type="Proteomes" id="UP001204621">
    <property type="component" value="Unassembled WGS sequence"/>
</dbReference>
<accession>A0ABT2D2F2</accession>